<name>A0ABT3FXJ3_9BACT</name>
<dbReference type="RefSeq" id="WP_264509955.1">
    <property type="nucleotide sequence ID" value="NZ_JAPDDR010000001.1"/>
</dbReference>
<keyword evidence="7" id="KW-1185">Reference proteome</keyword>
<dbReference type="InterPro" id="IPR024607">
    <property type="entry name" value="Sulfatase_CS"/>
</dbReference>
<evidence type="ECO:0000313" key="7">
    <source>
        <dbReference type="Proteomes" id="UP001165653"/>
    </source>
</evidence>
<dbReference type="PANTHER" id="PTHR42693:SF53">
    <property type="entry name" value="ENDO-4-O-SULFATASE"/>
    <property type="match status" value="1"/>
</dbReference>
<dbReference type="EMBL" id="JAPDDR010000001">
    <property type="protein sequence ID" value="MCW1911986.1"/>
    <property type="molecule type" value="Genomic_DNA"/>
</dbReference>
<accession>A0ABT3FXJ3</accession>
<proteinExistence type="inferred from homology"/>
<dbReference type="PROSITE" id="PS00149">
    <property type="entry name" value="SULFATASE_2"/>
    <property type="match status" value="1"/>
</dbReference>
<evidence type="ECO:0000313" key="6">
    <source>
        <dbReference type="EMBL" id="MCW1911986.1"/>
    </source>
</evidence>
<dbReference type="InterPro" id="IPR017850">
    <property type="entry name" value="Alkaline_phosphatase_core_sf"/>
</dbReference>
<keyword evidence="4" id="KW-0106">Calcium</keyword>
<feature type="domain" description="Sulfatase N-terminal" evidence="5">
    <location>
        <begin position="23"/>
        <end position="346"/>
    </location>
</feature>
<keyword evidence="2" id="KW-0479">Metal-binding</keyword>
<evidence type="ECO:0000256" key="2">
    <source>
        <dbReference type="ARBA" id="ARBA00022723"/>
    </source>
</evidence>
<evidence type="ECO:0000259" key="5">
    <source>
        <dbReference type="Pfam" id="PF00884"/>
    </source>
</evidence>
<dbReference type="PANTHER" id="PTHR42693">
    <property type="entry name" value="ARYLSULFATASE FAMILY MEMBER"/>
    <property type="match status" value="1"/>
</dbReference>
<gene>
    <name evidence="6" type="ORF">OJ996_00265</name>
</gene>
<protein>
    <submittedName>
        <fullName evidence="6">Sulfatase</fullName>
    </submittedName>
</protein>
<evidence type="ECO:0000256" key="3">
    <source>
        <dbReference type="ARBA" id="ARBA00022801"/>
    </source>
</evidence>
<sequence>MKLFGIILLSLVGLATGEERQRPNIVLLYADDWRHDTLGCAGNPVVKTPRLDALATEGLRFTHACVTTSICGVSRSSLLTGQWMSRHGNRGFDMFKTPWAETLPALLRKDGYWTAHVGKWHSGQLPKDEFDFSRVYGGKHWLKREDGSEIHVTRKNQEDALQSLRDRPKEKPFFLTLAFFATHAEDENPQQYLPQKESESLYADTVIPIPATANEAAFRKLPPFLQQAKNEGRVRWGWRFDKPEKYQTMMKNYYRMATEVDAVCGSVIDELKAQGIWENTLVIFTTDNGYFHGEHGLADKWYPYKESIRVPLIVKDARIPAARRGKTDDRFALNVDLAPTLLTAAGLSVPSSMQGSDLAKLYRGDASQEWRIGFYYEHPTITNKERIPSSEAWVMKEAKLIRWPEWDYEDFFDLKTDPNELTNLIKGPRSSTEIHRLRLMLEAGRNAAR</sequence>
<dbReference type="CDD" id="cd16031">
    <property type="entry name" value="G6S_like"/>
    <property type="match status" value="1"/>
</dbReference>
<dbReference type="Gene3D" id="3.40.720.10">
    <property type="entry name" value="Alkaline Phosphatase, subunit A"/>
    <property type="match status" value="1"/>
</dbReference>
<evidence type="ECO:0000256" key="4">
    <source>
        <dbReference type="ARBA" id="ARBA00022837"/>
    </source>
</evidence>
<dbReference type="InterPro" id="IPR050738">
    <property type="entry name" value="Sulfatase"/>
</dbReference>
<dbReference type="SUPFAM" id="SSF53649">
    <property type="entry name" value="Alkaline phosphatase-like"/>
    <property type="match status" value="1"/>
</dbReference>
<dbReference type="Pfam" id="PF00884">
    <property type="entry name" value="Sulfatase"/>
    <property type="match status" value="1"/>
</dbReference>
<keyword evidence="3" id="KW-0378">Hydrolase</keyword>
<reference evidence="6" key="1">
    <citation type="submission" date="2022-10" db="EMBL/GenBank/DDBJ databases">
        <title>Luteolibacter sp. GHJ8, whole genome shotgun sequencing project.</title>
        <authorList>
            <person name="Zhao G."/>
            <person name="Shen L."/>
        </authorList>
    </citation>
    <scope>NUCLEOTIDE SEQUENCE</scope>
    <source>
        <strain evidence="6">GHJ8</strain>
    </source>
</reference>
<organism evidence="6 7">
    <name type="scientific">Luteolibacter rhizosphaerae</name>
    <dbReference type="NCBI Taxonomy" id="2989719"/>
    <lineage>
        <taxon>Bacteria</taxon>
        <taxon>Pseudomonadati</taxon>
        <taxon>Verrucomicrobiota</taxon>
        <taxon>Verrucomicrobiia</taxon>
        <taxon>Verrucomicrobiales</taxon>
        <taxon>Verrucomicrobiaceae</taxon>
        <taxon>Luteolibacter</taxon>
    </lineage>
</organism>
<comment type="similarity">
    <text evidence="1">Belongs to the sulfatase family.</text>
</comment>
<evidence type="ECO:0000256" key="1">
    <source>
        <dbReference type="ARBA" id="ARBA00008779"/>
    </source>
</evidence>
<comment type="caution">
    <text evidence="6">The sequence shown here is derived from an EMBL/GenBank/DDBJ whole genome shotgun (WGS) entry which is preliminary data.</text>
</comment>
<dbReference type="Proteomes" id="UP001165653">
    <property type="component" value="Unassembled WGS sequence"/>
</dbReference>
<dbReference type="InterPro" id="IPR000917">
    <property type="entry name" value="Sulfatase_N"/>
</dbReference>